<dbReference type="InParanoid" id="G3IPI3"/>
<sequence length="113" mass="12297">MQSSCLASRGTAGAHQARPDGVGWIAPTAREALCRGHDHTKAVRTFCNRKRHGLRLHSRSTLSESSGCGLFKKAKRRRHKPRPGTGLHRACAVRTRFRVLVLGSAICGCGARL</sequence>
<dbReference type="AlphaFoldDB" id="G3IPI3"/>
<evidence type="ECO:0000256" key="1">
    <source>
        <dbReference type="SAM" id="MobiDB-lite"/>
    </source>
</evidence>
<reference evidence="3" key="1">
    <citation type="journal article" date="2011" name="Nat. Biotechnol.">
        <title>The genomic sequence of the Chinese hamster ovary (CHO)-K1 cell line.</title>
        <authorList>
            <person name="Xu X."/>
            <person name="Nagarajan H."/>
            <person name="Lewis N.E."/>
            <person name="Pan S."/>
            <person name="Cai Z."/>
            <person name="Liu X."/>
            <person name="Chen W."/>
            <person name="Xie M."/>
            <person name="Wang W."/>
            <person name="Hammond S."/>
            <person name="Andersen M.R."/>
            <person name="Neff N."/>
            <person name="Passarelli B."/>
            <person name="Koh W."/>
            <person name="Fan H.C."/>
            <person name="Wang J."/>
            <person name="Gui Y."/>
            <person name="Lee K.H."/>
            <person name="Betenbaugh M.J."/>
            <person name="Quake S.R."/>
            <person name="Famili I."/>
            <person name="Palsson B.O."/>
            <person name="Wang J."/>
        </authorList>
    </citation>
    <scope>NUCLEOTIDE SEQUENCE [LARGE SCALE GENOMIC DNA]</scope>
    <source>
        <strain evidence="3">CHO K1 cell line</strain>
    </source>
</reference>
<dbReference type="EMBL" id="JH011665">
    <property type="protein sequence ID" value="EGV91432.1"/>
    <property type="molecule type" value="Genomic_DNA"/>
</dbReference>
<gene>
    <name evidence="2" type="ORF">I79_025894</name>
</gene>
<evidence type="ECO:0000313" key="3">
    <source>
        <dbReference type="Proteomes" id="UP000001075"/>
    </source>
</evidence>
<protein>
    <submittedName>
        <fullName evidence="2">Uncharacterized protein</fullName>
    </submittedName>
</protein>
<organism evidence="2 3">
    <name type="scientific">Cricetulus griseus</name>
    <name type="common">Chinese hamster</name>
    <name type="synonym">Cricetulus barabensis griseus</name>
    <dbReference type="NCBI Taxonomy" id="10029"/>
    <lineage>
        <taxon>Eukaryota</taxon>
        <taxon>Metazoa</taxon>
        <taxon>Chordata</taxon>
        <taxon>Craniata</taxon>
        <taxon>Vertebrata</taxon>
        <taxon>Euteleostomi</taxon>
        <taxon>Mammalia</taxon>
        <taxon>Eutheria</taxon>
        <taxon>Euarchontoglires</taxon>
        <taxon>Glires</taxon>
        <taxon>Rodentia</taxon>
        <taxon>Myomorpha</taxon>
        <taxon>Muroidea</taxon>
        <taxon>Cricetidae</taxon>
        <taxon>Cricetinae</taxon>
        <taxon>Cricetulus</taxon>
    </lineage>
</organism>
<proteinExistence type="predicted"/>
<name>G3IPI3_CRIGR</name>
<dbReference type="Proteomes" id="UP000001075">
    <property type="component" value="Unassembled WGS sequence"/>
</dbReference>
<evidence type="ECO:0000313" key="2">
    <source>
        <dbReference type="EMBL" id="EGV91432.1"/>
    </source>
</evidence>
<feature type="region of interest" description="Disordered" evidence="1">
    <location>
        <begin position="1"/>
        <end position="21"/>
    </location>
</feature>
<accession>G3IPI3</accession>